<dbReference type="EMBL" id="QXGD01001712">
    <property type="protein sequence ID" value="KAE9200508.1"/>
    <property type="molecule type" value="Genomic_DNA"/>
</dbReference>
<dbReference type="EMBL" id="QXGA01001572">
    <property type="protein sequence ID" value="KAE9115526.1"/>
    <property type="molecule type" value="Genomic_DNA"/>
</dbReference>
<evidence type="ECO:0000313" key="12">
    <source>
        <dbReference type="Proteomes" id="UP000440367"/>
    </source>
</evidence>
<evidence type="ECO:0000313" key="10">
    <source>
        <dbReference type="Proteomes" id="UP000433483"/>
    </source>
</evidence>
<reference evidence="9 10" key="1">
    <citation type="submission" date="2018-08" db="EMBL/GenBank/DDBJ databases">
        <title>Genomic investigation of the strawberry pathogen Phytophthora fragariae indicates pathogenicity is determined by transcriptional variation in three key races.</title>
        <authorList>
            <person name="Adams T.M."/>
            <person name="Armitage A.D."/>
            <person name="Sobczyk M.K."/>
            <person name="Bates H.J."/>
            <person name="Dunwell J.M."/>
            <person name="Nellist C.F."/>
            <person name="Harrison R.J."/>
        </authorList>
    </citation>
    <scope>NUCLEOTIDE SEQUENCE [LARGE SCALE GENOMIC DNA]</scope>
    <source>
        <strain evidence="8 11">A4</strain>
        <strain evidence="6 12">BC-1</strain>
        <strain evidence="7 10">NOV-27</strain>
        <strain evidence="5 13">NOV-5</strain>
        <strain evidence="4 14">NOV-71</strain>
        <strain evidence="2 9">NOV-9</strain>
        <strain evidence="3 15">SCRP245</strain>
    </source>
</reference>
<gene>
    <name evidence="8" type="ORF">PF001_g19121</name>
    <name evidence="6" type="ORF">PF002_g21813</name>
    <name evidence="7" type="ORF">PF005_g10751</name>
    <name evidence="5" type="ORF">PF006_g19269</name>
    <name evidence="4" type="ORF">PF007_g21456</name>
    <name evidence="2" type="ORF">PF009_g22277</name>
    <name evidence="3" type="ORF">PF011_g18970</name>
</gene>
<evidence type="ECO:0000313" key="9">
    <source>
        <dbReference type="Proteomes" id="UP000429523"/>
    </source>
</evidence>
<dbReference type="OrthoDB" id="10352412at2759"/>
<dbReference type="EMBL" id="QXGB01000518">
    <property type="protein sequence ID" value="KAE9212093.1"/>
    <property type="molecule type" value="Genomic_DNA"/>
</dbReference>
<dbReference type="Proteomes" id="UP000437068">
    <property type="component" value="Unassembled WGS sequence"/>
</dbReference>
<name>A0A6A3SEP3_9STRA</name>
<dbReference type="Proteomes" id="UP000433483">
    <property type="component" value="Unassembled WGS sequence"/>
</dbReference>
<dbReference type="Proteomes" id="UP000460718">
    <property type="component" value="Unassembled WGS sequence"/>
</dbReference>
<sequence>MLTMPSTPASPRPDSPLAAPPTSSTPDAPSDLRGPPPSVAPDSLSDTEAQPPRVPEAPSAAVGDVGAPTAPKPAGTGSSPPDVIVVDDSEPPSSQASPGRASARLQDKKAARVLRAAARKPKRVGPVSGVVLAEARKKKRKAGTPAVPTLSVSTY</sequence>
<evidence type="ECO:0000313" key="14">
    <source>
        <dbReference type="Proteomes" id="UP000441208"/>
    </source>
</evidence>
<dbReference type="EMBL" id="QXGE01001522">
    <property type="protein sequence ID" value="KAE9291533.1"/>
    <property type="molecule type" value="Genomic_DNA"/>
</dbReference>
<comment type="caution">
    <text evidence="5">The sequence shown here is derived from an EMBL/GenBank/DDBJ whole genome shotgun (WGS) entry which is preliminary data.</text>
</comment>
<evidence type="ECO:0000313" key="4">
    <source>
        <dbReference type="EMBL" id="KAE9084618.1"/>
    </source>
</evidence>
<protein>
    <submittedName>
        <fullName evidence="5">Uncharacterized protein</fullName>
    </submittedName>
</protein>
<evidence type="ECO:0000313" key="8">
    <source>
        <dbReference type="EMBL" id="KAE9291533.1"/>
    </source>
</evidence>
<evidence type="ECO:0000313" key="11">
    <source>
        <dbReference type="Proteomes" id="UP000437068"/>
    </source>
</evidence>
<evidence type="ECO:0000313" key="5">
    <source>
        <dbReference type="EMBL" id="KAE9115526.1"/>
    </source>
</evidence>
<evidence type="ECO:0000313" key="15">
    <source>
        <dbReference type="Proteomes" id="UP000460718"/>
    </source>
</evidence>
<organism evidence="5 13">
    <name type="scientific">Phytophthora fragariae</name>
    <dbReference type="NCBI Taxonomy" id="53985"/>
    <lineage>
        <taxon>Eukaryota</taxon>
        <taxon>Sar</taxon>
        <taxon>Stramenopiles</taxon>
        <taxon>Oomycota</taxon>
        <taxon>Peronosporomycetes</taxon>
        <taxon>Peronosporales</taxon>
        <taxon>Peronosporaceae</taxon>
        <taxon>Phytophthora</taxon>
    </lineage>
</organism>
<evidence type="ECO:0000256" key="1">
    <source>
        <dbReference type="SAM" id="MobiDB-lite"/>
    </source>
</evidence>
<evidence type="ECO:0000313" key="3">
    <source>
        <dbReference type="EMBL" id="KAE8988965.1"/>
    </source>
</evidence>
<keyword evidence="10" id="KW-1185">Reference proteome</keyword>
<dbReference type="Proteomes" id="UP000429523">
    <property type="component" value="Unassembled WGS sequence"/>
</dbReference>
<accession>A0A6A3SEP3</accession>
<dbReference type="Proteomes" id="UP000441208">
    <property type="component" value="Unassembled WGS sequence"/>
</dbReference>
<dbReference type="AlphaFoldDB" id="A0A6A3SEP3"/>
<evidence type="ECO:0000313" key="13">
    <source>
        <dbReference type="Proteomes" id="UP000440732"/>
    </source>
</evidence>
<feature type="region of interest" description="Disordered" evidence="1">
    <location>
        <begin position="1"/>
        <end position="155"/>
    </location>
</feature>
<dbReference type="EMBL" id="QXFZ01001812">
    <property type="protein sequence ID" value="KAE9084618.1"/>
    <property type="molecule type" value="Genomic_DNA"/>
</dbReference>
<dbReference type="Proteomes" id="UP000440732">
    <property type="component" value="Unassembled WGS sequence"/>
</dbReference>
<evidence type="ECO:0000313" key="7">
    <source>
        <dbReference type="EMBL" id="KAE9212093.1"/>
    </source>
</evidence>
<dbReference type="EMBL" id="QXGF01001826">
    <property type="protein sequence ID" value="KAE8927557.1"/>
    <property type="molecule type" value="Genomic_DNA"/>
</dbReference>
<dbReference type="Proteomes" id="UP000440367">
    <property type="component" value="Unassembled WGS sequence"/>
</dbReference>
<feature type="compositionally biased region" description="Low complexity" evidence="1">
    <location>
        <begin position="15"/>
        <end position="32"/>
    </location>
</feature>
<dbReference type="EMBL" id="QXFW01001562">
    <property type="protein sequence ID" value="KAE8988965.1"/>
    <property type="molecule type" value="Genomic_DNA"/>
</dbReference>
<evidence type="ECO:0000313" key="2">
    <source>
        <dbReference type="EMBL" id="KAE8927557.1"/>
    </source>
</evidence>
<evidence type="ECO:0000313" key="6">
    <source>
        <dbReference type="EMBL" id="KAE9200508.1"/>
    </source>
</evidence>
<proteinExistence type="predicted"/>